<reference evidence="1 2" key="1">
    <citation type="submission" date="2016-03" db="EMBL/GenBank/DDBJ databases">
        <authorList>
            <consortium name="Pathogen Informatics"/>
        </authorList>
    </citation>
    <scope>NUCLEOTIDE SEQUENCE [LARGE SCALE GENOMIC DNA]</scope>
    <source>
        <strain evidence="2">e2161</strain>
    </source>
</reference>
<proteinExistence type="predicted"/>
<evidence type="ECO:0000313" key="2">
    <source>
        <dbReference type="Proteomes" id="UP000077063"/>
    </source>
</evidence>
<evidence type="ECO:0000313" key="1">
    <source>
        <dbReference type="EMBL" id="SAB61840.1"/>
    </source>
</evidence>
<organism evidence="1 2">
    <name type="scientific">Enterobacter roggenkampii</name>
    <dbReference type="NCBI Taxonomy" id="1812935"/>
    <lineage>
        <taxon>Bacteria</taxon>
        <taxon>Pseudomonadati</taxon>
        <taxon>Pseudomonadota</taxon>
        <taxon>Gammaproteobacteria</taxon>
        <taxon>Enterobacterales</taxon>
        <taxon>Enterobacteriaceae</taxon>
        <taxon>Enterobacter</taxon>
        <taxon>Enterobacter cloacae complex</taxon>
    </lineage>
</organism>
<sequence>MYEDNRQNFISQMPYKPYCSNDLTSGLTIRKREKALEMLYIQANQPTIQTCLLFDIDKENSFYTFEEVGLPVPQFITKSPDSGRCHYGYILRSGVCKTQQARLKPLKYAAAVENGMAEALGSDRAYVGLVTKNPLNSHWSPYWSGADLYDLDFLADCVDLTVPKQATKTENYGLGRNVNLFEDLRHFAYKHVLNFKKSANFEQFLNEVERQGINLNAVCNVGNLLPFSEVKATVKSICRWTWKNFDSATFSEIQSARAKKKNKKADIDNVLKNMGVL</sequence>
<protein>
    <submittedName>
        <fullName evidence="1">Replicase family</fullName>
    </submittedName>
</protein>
<comment type="caution">
    <text evidence="1">The sequence shown here is derived from an EMBL/GenBank/DDBJ whole genome shotgun (WGS) entry which is preliminary data.</text>
</comment>
<dbReference type="RefSeq" id="WP_139155381.1">
    <property type="nucleotide sequence ID" value="NZ_FKDK01000052.1"/>
</dbReference>
<gene>
    <name evidence="1" type="ORF">SAMEA2273443_05198</name>
</gene>
<dbReference type="Gene3D" id="1.10.340.50">
    <property type="match status" value="1"/>
</dbReference>
<dbReference type="EMBL" id="FKDK01000052">
    <property type="protein sequence ID" value="SAB61840.1"/>
    <property type="molecule type" value="Genomic_DNA"/>
</dbReference>
<dbReference type="InterPro" id="IPR004322">
    <property type="entry name" value="Plasmid_replicase_bac"/>
</dbReference>
<name>A0ABY0J9N4_9ENTR</name>
<keyword evidence="2" id="KW-1185">Reference proteome</keyword>
<dbReference type="Proteomes" id="UP000077063">
    <property type="component" value="Unassembled WGS sequence"/>
</dbReference>
<accession>A0ABY0J9N4</accession>
<dbReference type="Pfam" id="PF03090">
    <property type="entry name" value="Replicase"/>
    <property type="match status" value="1"/>
</dbReference>